<proteinExistence type="predicted"/>
<protein>
    <submittedName>
        <fullName evidence="1">Uncharacterized protein</fullName>
    </submittedName>
</protein>
<dbReference type="EMBL" id="FPHG01000017">
    <property type="protein sequence ID" value="SFV52692.1"/>
    <property type="molecule type" value="Genomic_DNA"/>
</dbReference>
<reference evidence="1" key="1">
    <citation type="submission" date="2016-10" db="EMBL/GenBank/DDBJ databases">
        <authorList>
            <person name="de Groot N.N."/>
        </authorList>
    </citation>
    <scope>NUCLEOTIDE SEQUENCE</scope>
</reference>
<name>A0A1W1BGM9_9ZZZZ</name>
<gene>
    <name evidence="1" type="ORF">MNB_SV-9-1558</name>
</gene>
<evidence type="ECO:0000313" key="1">
    <source>
        <dbReference type="EMBL" id="SFV52692.1"/>
    </source>
</evidence>
<dbReference type="AlphaFoldDB" id="A0A1W1BGM9"/>
<organism evidence="1">
    <name type="scientific">hydrothermal vent metagenome</name>
    <dbReference type="NCBI Taxonomy" id="652676"/>
    <lineage>
        <taxon>unclassified sequences</taxon>
        <taxon>metagenomes</taxon>
        <taxon>ecological metagenomes</taxon>
    </lineage>
</organism>
<sequence length="112" mass="13210">MSLMEKYPKIFGKLEDKDLVLRHLLGIDENYEDYDSEEYEFNFEEFNFVIYIAEPIQEILGEDNMNELLVKLSENSVFENFRADEIDLYGVKTSLNEDELATLLLNQIESIL</sequence>
<accession>A0A1W1BGM9</accession>